<evidence type="ECO:0000256" key="1">
    <source>
        <dbReference type="SAM" id="MobiDB-lite"/>
    </source>
</evidence>
<evidence type="ECO:0000313" key="2">
    <source>
        <dbReference type="EMBL" id="GBM41358.1"/>
    </source>
</evidence>
<feature type="region of interest" description="Disordered" evidence="1">
    <location>
        <begin position="12"/>
        <end position="35"/>
    </location>
</feature>
<protein>
    <submittedName>
        <fullName evidence="2">Uncharacterized protein</fullName>
    </submittedName>
</protein>
<name>A0A4Y2FLG7_ARAVE</name>
<proteinExistence type="predicted"/>
<organism evidence="2 3">
    <name type="scientific">Araneus ventricosus</name>
    <name type="common">Orbweaver spider</name>
    <name type="synonym">Epeira ventricosa</name>
    <dbReference type="NCBI Taxonomy" id="182803"/>
    <lineage>
        <taxon>Eukaryota</taxon>
        <taxon>Metazoa</taxon>
        <taxon>Ecdysozoa</taxon>
        <taxon>Arthropoda</taxon>
        <taxon>Chelicerata</taxon>
        <taxon>Arachnida</taxon>
        <taxon>Araneae</taxon>
        <taxon>Araneomorphae</taxon>
        <taxon>Entelegynae</taxon>
        <taxon>Araneoidea</taxon>
        <taxon>Araneidae</taxon>
        <taxon>Araneus</taxon>
    </lineage>
</organism>
<reference evidence="2 3" key="1">
    <citation type="journal article" date="2019" name="Sci. Rep.">
        <title>Orb-weaving spider Araneus ventricosus genome elucidates the spidroin gene catalogue.</title>
        <authorList>
            <person name="Kono N."/>
            <person name="Nakamura H."/>
            <person name="Ohtoshi R."/>
            <person name="Moran D.A.P."/>
            <person name="Shinohara A."/>
            <person name="Yoshida Y."/>
            <person name="Fujiwara M."/>
            <person name="Mori M."/>
            <person name="Tomita M."/>
            <person name="Arakawa K."/>
        </authorList>
    </citation>
    <scope>NUCLEOTIDE SEQUENCE [LARGE SCALE GENOMIC DNA]</scope>
</reference>
<dbReference type="AlphaFoldDB" id="A0A4Y2FLG7"/>
<keyword evidence="3" id="KW-1185">Reference proteome</keyword>
<dbReference type="EMBL" id="BGPR01096233">
    <property type="protein sequence ID" value="GBM41358.1"/>
    <property type="molecule type" value="Genomic_DNA"/>
</dbReference>
<sequence length="144" mass="16722">MHLWAIKKHAETDPTLHPSSSLPGMRPTPHSLSPSSGRGLYHQEWIFWLHNQVQLNIVWPIVSNNQARRWRPISGRALRKTPHRCVCDEDVCTGQWSERYQPRTWQDTGYLSTNYVSGKGISPDMTDFFTCYRIKNYPKSIIGL</sequence>
<accession>A0A4Y2FLG7</accession>
<evidence type="ECO:0000313" key="3">
    <source>
        <dbReference type="Proteomes" id="UP000499080"/>
    </source>
</evidence>
<dbReference type="Proteomes" id="UP000499080">
    <property type="component" value="Unassembled WGS sequence"/>
</dbReference>
<gene>
    <name evidence="2" type="ORF">AVEN_102422_1</name>
</gene>
<comment type="caution">
    <text evidence="2">The sequence shown here is derived from an EMBL/GenBank/DDBJ whole genome shotgun (WGS) entry which is preliminary data.</text>
</comment>